<keyword evidence="4 6" id="KW-0804">Transcription</keyword>
<comment type="function">
    <text evidence="6">DNA-dependent RNA polymerase catalyzes the transcription of DNA into RNA using the four ribonucleoside triphosphates as substrates. Specific peripheric component of RNA polymerase III which synthesizes small RNAs, such as 5S rRNA and tRNAs.</text>
</comment>
<dbReference type="InterPro" id="IPR016049">
    <property type="entry name" value="RNA_pol_Rpc34-like"/>
</dbReference>
<evidence type="ECO:0000256" key="6">
    <source>
        <dbReference type="PIRNR" id="PIRNR028763"/>
    </source>
</evidence>
<dbReference type="Gene3D" id="1.10.10.10">
    <property type="entry name" value="Winged helix-like DNA-binding domain superfamily/Winged helix DNA-binding domain"/>
    <property type="match status" value="2"/>
</dbReference>
<dbReference type="GO" id="GO:0005654">
    <property type="term" value="C:nucleoplasm"/>
    <property type="evidence" value="ECO:0007669"/>
    <property type="project" value="UniProtKB-ARBA"/>
</dbReference>
<comment type="similarity">
    <text evidence="2 6">Belongs to the eukaryotic RPC34/RPC39 RNA polymerase subunit family.</text>
</comment>
<evidence type="ECO:0000256" key="3">
    <source>
        <dbReference type="ARBA" id="ARBA00022478"/>
    </source>
</evidence>
<dbReference type="InterPro" id="IPR036390">
    <property type="entry name" value="WH_DNA-bd_sf"/>
</dbReference>
<accession>A0ABD2VWS2</accession>
<gene>
    <name evidence="7" type="ORF">TKK_019308</name>
</gene>
<evidence type="ECO:0000256" key="2">
    <source>
        <dbReference type="ARBA" id="ARBA00011038"/>
    </source>
</evidence>
<evidence type="ECO:0000256" key="5">
    <source>
        <dbReference type="ARBA" id="ARBA00023242"/>
    </source>
</evidence>
<dbReference type="InterPro" id="IPR007832">
    <property type="entry name" value="RNA_pol_Rpc34"/>
</dbReference>
<dbReference type="FunFam" id="1.10.10.10:FF:000116">
    <property type="entry name" value="DNA-directed RNA polymerase III subunit RPC6"/>
    <property type="match status" value="1"/>
</dbReference>
<keyword evidence="8" id="KW-1185">Reference proteome</keyword>
<keyword evidence="3 6" id="KW-0240">DNA-directed RNA polymerase</keyword>
<comment type="caution">
    <text evidence="7">The sequence shown here is derived from an EMBL/GenBank/DDBJ whole genome shotgun (WGS) entry which is preliminary data.</text>
</comment>
<dbReference type="AlphaFoldDB" id="A0ABD2VWS2"/>
<dbReference type="GO" id="GO:0005666">
    <property type="term" value="C:RNA polymerase III complex"/>
    <property type="evidence" value="ECO:0007669"/>
    <property type="project" value="UniProtKB-UniRule"/>
</dbReference>
<evidence type="ECO:0000256" key="4">
    <source>
        <dbReference type="ARBA" id="ARBA00023163"/>
    </source>
</evidence>
<evidence type="ECO:0000313" key="7">
    <source>
        <dbReference type="EMBL" id="KAL3384901.1"/>
    </source>
</evidence>
<dbReference type="InterPro" id="IPR036388">
    <property type="entry name" value="WH-like_DNA-bd_sf"/>
</dbReference>
<dbReference type="SUPFAM" id="SSF46785">
    <property type="entry name" value="Winged helix' DNA-binding domain"/>
    <property type="match status" value="1"/>
</dbReference>
<evidence type="ECO:0000313" key="8">
    <source>
        <dbReference type="Proteomes" id="UP001627154"/>
    </source>
</evidence>
<dbReference type="Proteomes" id="UP001627154">
    <property type="component" value="Unassembled WGS sequence"/>
</dbReference>
<sequence length="309" mass="34955">MEVDQKIRSISTVANGLDEKKQKIIDLVKSAGKKGIFDADIIQIEPVPQQRVDIINDLLRNHIIKLFRVKEKNNYKYNENHEMSVTLSKNITSEEKLVYDHIAKAGGKGIWNRELKTKTGVPDKLLNKMTKSLASKKVIKIINSVQEPKKKLFMLYHLKPSTSITGGPWYTNQEFDEGFVSVLNQQCYLYLEQKREKAKAQDLGPLIEKNASFAPSADVLKYIMDMGLTTQKLEVTDVEMILDSLVYDGKVERVTTSDGNNMYRAIARLVEGTGLVKSPCGLCPVRKNCSDVGNITPITCQYFGEWLSY</sequence>
<protein>
    <recommendedName>
        <fullName evidence="6">DNA-directed RNA polymerase III subunit RPC6</fullName>
        <shortName evidence="6">RNA polymerase III subunit C6</shortName>
    </recommendedName>
</protein>
<evidence type="ECO:0000256" key="1">
    <source>
        <dbReference type="ARBA" id="ARBA00004123"/>
    </source>
</evidence>
<dbReference type="EMBL" id="JBJJXI010000166">
    <property type="protein sequence ID" value="KAL3384901.1"/>
    <property type="molecule type" value="Genomic_DNA"/>
</dbReference>
<name>A0ABD2VWS2_9HYME</name>
<organism evidence="7 8">
    <name type="scientific">Trichogramma kaykai</name>
    <dbReference type="NCBI Taxonomy" id="54128"/>
    <lineage>
        <taxon>Eukaryota</taxon>
        <taxon>Metazoa</taxon>
        <taxon>Ecdysozoa</taxon>
        <taxon>Arthropoda</taxon>
        <taxon>Hexapoda</taxon>
        <taxon>Insecta</taxon>
        <taxon>Pterygota</taxon>
        <taxon>Neoptera</taxon>
        <taxon>Endopterygota</taxon>
        <taxon>Hymenoptera</taxon>
        <taxon>Apocrita</taxon>
        <taxon>Proctotrupomorpha</taxon>
        <taxon>Chalcidoidea</taxon>
        <taxon>Trichogrammatidae</taxon>
        <taxon>Trichogramma</taxon>
    </lineage>
</organism>
<keyword evidence="5 6" id="KW-0539">Nucleus</keyword>
<dbReference type="GO" id="GO:0005737">
    <property type="term" value="C:cytoplasm"/>
    <property type="evidence" value="ECO:0007669"/>
    <property type="project" value="UniProtKB-ARBA"/>
</dbReference>
<dbReference type="PIRSF" id="PIRSF028763">
    <property type="entry name" value="RNA_pol_Rpc34"/>
    <property type="match status" value="1"/>
</dbReference>
<dbReference type="GO" id="GO:0006383">
    <property type="term" value="P:transcription by RNA polymerase III"/>
    <property type="evidence" value="ECO:0007669"/>
    <property type="project" value="UniProtKB-UniRule"/>
</dbReference>
<dbReference type="Pfam" id="PF05158">
    <property type="entry name" value="RNA_pol_Rpc34"/>
    <property type="match status" value="1"/>
</dbReference>
<reference evidence="7 8" key="1">
    <citation type="journal article" date="2024" name="bioRxiv">
        <title>A reference genome for Trichogramma kaykai: A tiny desert-dwelling parasitoid wasp with competing sex-ratio distorters.</title>
        <authorList>
            <person name="Culotta J."/>
            <person name="Lindsey A.R."/>
        </authorList>
    </citation>
    <scope>NUCLEOTIDE SEQUENCE [LARGE SCALE GENOMIC DNA]</scope>
    <source>
        <strain evidence="7 8">KSX58</strain>
    </source>
</reference>
<comment type="subcellular location">
    <subcellularLocation>
        <location evidence="1 6">Nucleus</location>
    </subcellularLocation>
</comment>
<proteinExistence type="inferred from homology"/>
<dbReference type="PANTHER" id="PTHR12780">
    <property type="entry name" value="RNA POLYMERASE III DNA DIRECTED , 39KD SUBUNIT-RELATED"/>
    <property type="match status" value="1"/>
</dbReference>